<evidence type="ECO:0000256" key="8">
    <source>
        <dbReference type="ARBA" id="ARBA00023014"/>
    </source>
</evidence>
<dbReference type="PANTHER" id="PTHR47354">
    <property type="entry name" value="NADH OXIDOREDUCTASE HCR"/>
    <property type="match status" value="1"/>
</dbReference>
<dbReference type="RefSeq" id="WP_189958222.1">
    <property type="nucleotide sequence ID" value="NZ_BMVG01000035.1"/>
</dbReference>
<gene>
    <name evidence="12" type="ORF">GCM10010339_76740</name>
</gene>
<keyword evidence="8" id="KW-0411">Iron-sulfur</keyword>
<sequence>MTAQSTAPGKAPGGRATASGATSRTRFHPLTVTAVEPAAADGSAIAITLTVPDALRAAFVFRPGQYLTVRSAALGDDIRRSYSLCSTPHDLAERGELRIGVRAVDGGTFSPYVTQRLAAGDTLHALTPQGRFTTAPDPARTRRYAAVAAGSGITPVLALARAVLATEPHSTFTLVYGNRTAASAMFTEDLADLKDRHGHRLQPVHVFSRESQQVGPASGRLTPAALHRLLPGLLAVAAVDEWFVCGPPGLVDTGEEALTALGVAPDRIRTEPFLSAAPARTPPPAPAAAGASGHRITVRLDGRDTTVTAPAGTTVLDAALTARPELPFSCRTGVCATCRARVVTGRADMARNRTLTDAERADHYVLTCQSVPASEELTVDFDVV</sequence>
<evidence type="ECO:0000256" key="1">
    <source>
        <dbReference type="ARBA" id="ARBA00001974"/>
    </source>
</evidence>
<dbReference type="SUPFAM" id="SSF52343">
    <property type="entry name" value="Ferredoxin reductase-like, C-terminal NADP-linked domain"/>
    <property type="match status" value="1"/>
</dbReference>
<accession>A0A918YRP4</accession>
<dbReference type="EMBL" id="BMVG01000035">
    <property type="protein sequence ID" value="GHE12646.1"/>
    <property type="molecule type" value="Genomic_DNA"/>
</dbReference>
<dbReference type="InterPro" id="IPR006058">
    <property type="entry name" value="2Fe2S_fd_BS"/>
</dbReference>
<keyword evidence="5" id="KW-0274">FAD</keyword>
<dbReference type="Pfam" id="PF00970">
    <property type="entry name" value="FAD_binding_6"/>
    <property type="match status" value="1"/>
</dbReference>
<comment type="caution">
    <text evidence="12">The sequence shown here is derived from an EMBL/GenBank/DDBJ whole genome shotgun (WGS) entry which is preliminary data.</text>
</comment>
<evidence type="ECO:0000256" key="4">
    <source>
        <dbReference type="ARBA" id="ARBA00022723"/>
    </source>
</evidence>
<comment type="cofactor">
    <cofactor evidence="1">
        <name>FAD</name>
        <dbReference type="ChEBI" id="CHEBI:57692"/>
    </cofactor>
</comment>
<evidence type="ECO:0000256" key="6">
    <source>
        <dbReference type="ARBA" id="ARBA00023002"/>
    </source>
</evidence>
<dbReference type="PRINTS" id="PR00371">
    <property type="entry name" value="FPNCR"/>
</dbReference>
<dbReference type="InterPro" id="IPR017938">
    <property type="entry name" value="Riboflavin_synthase-like_b-brl"/>
</dbReference>
<dbReference type="CDD" id="cd06214">
    <property type="entry name" value="PA_degradation_oxidoreductase_like"/>
    <property type="match status" value="1"/>
</dbReference>
<evidence type="ECO:0000256" key="7">
    <source>
        <dbReference type="ARBA" id="ARBA00023004"/>
    </source>
</evidence>
<organism evidence="12 13">
    <name type="scientific">Streptomyces alanosinicus</name>
    <dbReference type="NCBI Taxonomy" id="68171"/>
    <lineage>
        <taxon>Bacteria</taxon>
        <taxon>Bacillati</taxon>
        <taxon>Actinomycetota</taxon>
        <taxon>Actinomycetes</taxon>
        <taxon>Kitasatosporales</taxon>
        <taxon>Streptomycetaceae</taxon>
        <taxon>Streptomyces</taxon>
    </lineage>
</organism>
<evidence type="ECO:0000313" key="12">
    <source>
        <dbReference type="EMBL" id="GHE12646.1"/>
    </source>
</evidence>
<reference evidence="12" key="1">
    <citation type="journal article" date="2014" name="Int. J. Syst. Evol. Microbiol.">
        <title>Complete genome sequence of Corynebacterium casei LMG S-19264T (=DSM 44701T), isolated from a smear-ripened cheese.</title>
        <authorList>
            <consortium name="US DOE Joint Genome Institute (JGI-PGF)"/>
            <person name="Walter F."/>
            <person name="Albersmeier A."/>
            <person name="Kalinowski J."/>
            <person name="Ruckert C."/>
        </authorList>
    </citation>
    <scope>NUCLEOTIDE SEQUENCE</scope>
    <source>
        <strain evidence="12">JCM 4714</strain>
    </source>
</reference>
<name>A0A918YRP4_9ACTN</name>
<dbReference type="InterPro" id="IPR001433">
    <property type="entry name" value="OxRdtase_FAD/NAD-bd"/>
</dbReference>
<dbReference type="InterPro" id="IPR017927">
    <property type="entry name" value="FAD-bd_FR_type"/>
</dbReference>
<keyword evidence="3" id="KW-0001">2Fe-2S</keyword>
<dbReference type="Gene3D" id="3.10.20.30">
    <property type="match status" value="1"/>
</dbReference>
<dbReference type="GO" id="GO:0046872">
    <property type="term" value="F:metal ion binding"/>
    <property type="evidence" value="ECO:0007669"/>
    <property type="project" value="UniProtKB-KW"/>
</dbReference>
<dbReference type="GO" id="GO:0050660">
    <property type="term" value="F:flavin adenine dinucleotide binding"/>
    <property type="evidence" value="ECO:0007669"/>
    <property type="project" value="TreeGrafter"/>
</dbReference>
<keyword evidence="6" id="KW-0560">Oxidoreductase</keyword>
<dbReference type="Gene3D" id="2.40.30.10">
    <property type="entry name" value="Translation factors"/>
    <property type="match status" value="1"/>
</dbReference>
<feature type="domain" description="FAD-binding FR-type" evidence="11">
    <location>
        <begin position="25"/>
        <end position="135"/>
    </location>
</feature>
<dbReference type="SUPFAM" id="SSF54292">
    <property type="entry name" value="2Fe-2S ferredoxin-like"/>
    <property type="match status" value="1"/>
</dbReference>
<feature type="domain" description="2Fe-2S ferredoxin-type" evidence="10">
    <location>
        <begin position="294"/>
        <end position="384"/>
    </location>
</feature>
<dbReference type="Proteomes" id="UP000655443">
    <property type="component" value="Unassembled WGS sequence"/>
</dbReference>
<dbReference type="PRINTS" id="PR00406">
    <property type="entry name" value="CYTB5RDTASE"/>
</dbReference>
<evidence type="ECO:0000313" key="13">
    <source>
        <dbReference type="Proteomes" id="UP000655443"/>
    </source>
</evidence>
<reference evidence="12" key="2">
    <citation type="submission" date="2020-09" db="EMBL/GenBank/DDBJ databases">
        <authorList>
            <person name="Sun Q."/>
            <person name="Ohkuma M."/>
        </authorList>
    </citation>
    <scope>NUCLEOTIDE SEQUENCE</scope>
    <source>
        <strain evidence="12">JCM 4714</strain>
    </source>
</reference>
<dbReference type="Gene3D" id="3.40.50.80">
    <property type="entry name" value="Nucleotide-binding domain of ferredoxin-NADP reductase (FNR) module"/>
    <property type="match status" value="1"/>
</dbReference>
<dbReference type="InterPro" id="IPR001709">
    <property type="entry name" value="Flavoprot_Pyr_Nucl_cyt_Rdtase"/>
</dbReference>
<keyword evidence="4" id="KW-0479">Metal-binding</keyword>
<dbReference type="InterPro" id="IPR001041">
    <property type="entry name" value="2Fe-2S_ferredoxin-type"/>
</dbReference>
<dbReference type="InterPro" id="IPR008333">
    <property type="entry name" value="Cbr1-like_FAD-bd_dom"/>
</dbReference>
<dbReference type="PANTHER" id="PTHR47354:SF8">
    <property type="entry name" value="1,2-PHENYLACETYL-COA EPOXIDASE, SUBUNIT E"/>
    <property type="match status" value="1"/>
</dbReference>
<keyword evidence="7" id="KW-0408">Iron</keyword>
<evidence type="ECO:0000256" key="5">
    <source>
        <dbReference type="ARBA" id="ARBA00022827"/>
    </source>
</evidence>
<evidence type="ECO:0000256" key="9">
    <source>
        <dbReference type="SAM" id="MobiDB-lite"/>
    </source>
</evidence>
<evidence type="ECO:0000256" key="3">
    <source>
        <dbReference type="ARBA" id="ARBA00022714"/>
    </source>
</evidence>
<evidence type="ECO:0000259" key="10">
    <source>
        <dbReference type="PROSITE" id="PS51085"/>
    </source>
</evidence>
<dbReference type="SUPFAM" id="SSF63380">
    <property type="entry name" value="Riboflavin synthase domain-like"/>
    <property type="match status" value="1"/>
</dbReference>
<dbReference type="InterPro" id="IPR036010">
    <property type="entry name" value="2Fe-2S_ferredoxin-like_sf"/>
</dbReference>
<dbReference type="CDD" id="cd00207">
    <property type="entry name" value="fer2"/>
    <property type="match status" value="1"/>
</dbReference>
<dbReference type="GO" id="GO:0051537">
    <property type="term" value="F:2 iron, 2 sulfur cluster binding"/>
    <property type="evidence" value="ECO:0007669"/>
    <property type="project" value="UniProtKB-KW"/>
</dbReference>
<dbReference type="PROSITE" id="PS51085">
    <property type="entry name" value="2FE2S_FER_2"/>
    <property type="match status" value="1"/>
</dbReference>
<keyword evidence="13" id="KW-1185">Reference proteome</keyword>
<dbReference type="InterPro" id="IPR050415">
    <property type="entry name" value="MRET"/>
</dbReference>
<dbReference type="Pfam" id="PF00111">
    <property type="entry name" value="Fer2"/>
    <property type="match status" value="1"/>
</dbReference>
<dbReference type="GO" id="GO:0016491">
    <property type="term" value="F:oxidoreductase activity"/>
    <property type="evidence" value="ECO:0007669"/>
    <property type="project" value="UniProtKB-KW"/>
</dbReference>
<dbReference type="PROSITE" id="PS51384">
    <property type="entry name" value="FAD_FR"/>
    <property type="match status" value="1"/>
</dbReference>
<dbReference type="InterPro" id="IPR012675">
    <property type="entry name" value="Beta-grasp_dom_sf"/>
</dbReference>
<keyword evidence="2" id="KW-0285">Flavoprotein</keyword>
<evidence type="ECO:0000259" key="11">
    <source>
        <dbReference type="PROSITE" id="PS51384"/>
    </source>
</evidence>
<evidence type="ECO:0000256" key="2">
    <source>
        <dbReference type="ARBA" id="ARBA00022630"/>
    </source>
</evidence>
<feature type="region of interest" description="Disordered" evidence="9">
    <location>
        <begin position="1"/>
        <end position="23"/>
    </location>
</feature>
<protein>
    <submittedName>
        <fullName evidence="12">Phenylacetic acid degradation protein</fullName>
    </submittedName>
</protein>
<dbReference type="InterPro" id="IPR039261">
    <property type="entry name" value="FNR_nucleotide-bd"/>
</dbReference>
<dbReference type="AlphaFoldDB" id="A0A918YRP4"/>
<dbReference type="PROSITE" id="PS00197">
    <property type="entry name" value="2FE2S_FER_1"/>
    <property type="match status" value="1"/>
</dbReference>
<proteinExistence type="predicted"/>
<dbReference type="Pfam" id="PF00175">
    <property type="entry name" value="NAD_binding_1"/>
    <property type="match status" value="1"/>
</dbReference>